<protein>
    <recommendedName>
        <fullName evidence="2">diphosphoinositol-polyphosphate diphosphatase</fullName>
        <ecNumber evidence="2">3.6.1.52</ecNumber>
    </recommendedName>
</protein>
<evidence type="ECO:0000256" key="8">
    <source>
        <dbReference type="SAM" id="MobiDB-lite"/>
    </source>
</evidence>
<feature type="domain" description="Tyrosine-protein phosphatase" evidence="10">
    <location>
        <begin position="111"/>
        <end position="264"/>
    </location>
</feature>
<evidence type="ECO:0000256" key="3">
    <source>
        <dbReference type="ARBA" id="ARBA00022490"/>
    </source>
</evidence>
<dbReference type="PANTHER" id="PTHR31126">
    <property type="entry name" value="TYROSINE-PROTEIN PHOSPHATASE"/>
    <property type="match status" value="1"/>
</dbReference>
<keyword evidence="9" id="KW-0472">Membrane</keyword>
<dbReference type="InterPro" id="IPR016130">
    <property type="entry name" value="Tyr_Pase_AS"/>
</dbReference>
<evidence type="ECO:0000256" key="7">
    <source>
        <dbReference type="ARBA" id="ARBA00047927"/>
    </source>
</evidence>
<evidence type="ECO:0000256" key="5">
    <source>
        <dbReference type="ARBA" id="ARBA00044949"/>
    </source>
</evidence>
<keyword evidence="9" id="KW-0812">Transmembrane</keyword>
<evidence type="ECO:0000256" key="4">
    <source>
        <dbReference type="ARBA" id="ARBA00022801"/>
    </source>
</evidence>
<evidence type="ECO:0000313" key="12">
    <source>
        <dbReference type="Proteomes" id="UP000178129"/>
    </source>
</evidence>
<dbReference type="FunFam" id="3.90.190.10:FF:000035">
    <property type="entry name" value="Tyrosine phosphatase, putative"/>
    <property type="match status" value="1"/>
</dbReference>
<evidence type="ECO:0000256" key="9">
    <source>
        <dbReference type="SAM" id="Phobius"/>
    </source>
</evidence>
<dbReference type="EC" id="3.6.1.52" evidence="2"/>
<dbReference type="PROSITE" id="PS50054">
    <property type="entry name" value="TYR_PHOSPHATASE_DUAL"/>
    <property type="match status" value="1"/>
</dbReference>
<evidence type="ECO:0000259" key="10">
    <source>
        <dbReference type="PROSITE" id="PS50054"/>
    </source>
</evidence>
<keyword evidence="9" id="KW-1133">Transmembrane helix</keyword>
<dbReference type="STRING" id="914237.A0A1E1L6U5"/>
<dbReference type="GO" id="GO:0005737">
    <property type="term" value="C:cytoplasm"/>
    <property type="evidence" value="ECO:0007669"/>
    <property type="project" value="UniProtKB-SubCell"/>
</dbReference>
<keyword evidence="3" id="KW-0963">Cytoplasm</keyword>
<dbReference type="Proteomes" id="UP000178129">
    <property type="component" value="Unassembled WGS sequence"/>
</dbReference>
<comment type="caution">
    <text evidence="11">The sequence shown here is derived from an EMBL/GenBank/DDBJ whole genome shotgun (WGS) entry which is preliminary data.</text>
</comment>
<comment type="subcellular location">
    <subcellularLocation>
        <location evidence="1">Cytoplasm</location>
    </subcellularLocation>
</comment>
<dbReference type="AlphaFoldDB" id="A0A1E1L6U5"/>
<dbReference type="Pfam" id="PF03162">
    <property type="entry name" value="Y_phosphatase2"/>
    <property type="match status" value="1"/>
</dbReference>
<dbReference type="InParanoid" id="A0A1E1L6U5"/>
<evidence type="ECO:0000256" key="2">
    <source>
        <dbReference type="ARBA" id="ARBA00012527"/>
    </source>
</evidence>
<sequence>MGSTEITSEMSRRSTRIFTEEEQVFDNSTMPAVPYSSSESSVDGSDMGGKYSRKNSTTGVEMMQTHTAIVDLGRNLDIFPSTAEDVRLHITESIQAARVSTKAKEGGRPINFGVVLPGKIYRSSWPTAEDFPYLSSLRLKTVLSLVQNDLDPEFAGFLKSNQIQHKVIDMPGTKKVDITKELMQGIMEVVLDEANFPILIHCNHGKHRTGCAVGVVRHVARWGVEAIIEEYRGYADPKIRECDVKYLTGFDVQSLQNLFATKKQDTPASSRDQNINSDIRLTERNRKMLRFLIFAAAVLMIWITSYSWACHWELA</sequence>
<comment type="catalytic activity">
    <reaction evidence="6">
        <text>5-diphospho-1D-myo-inositol 1,2,3,4,6-pentakisphosphate + H2O = 1D-myo-inositol hexakisphosphate + phosphate + H(+)</text>
        <dbReference type="Rhea" id="RHEA:22384"/>
        <dbReference type="ChEBI" id="CHEBI:15377"/>
        <dbReference type="ChEBI" id="CHEBI:15378"/>
        <dbReference type="ChEBI" id="CHEBI:43474"/>
        <dbReference type="ChEBI" id="CHEBI:58130"/>
        <dbReference type="ChEBI" id="CHEBI:58628"/>
        <dbReference type="EC" id="3.6.1.52"/>
    </reaction>
    <physiologicalReaction direction="left-to-right" evidence="6">
        <dbReference type="Rhea" id="RHEA:22385"/>
    </physiologicalReaction>
</comment>
<dbReference type="SUPFAM" id="SSF52799">
    <property type="entry name" value="(Phosphotyrosine protein) phosphatases II"/>
    <property type="match status" value="1"/>
</dbReference>
<dbReference type="GO" id="GO:0052840">
    <property type="term" value="F:inositol diphosphate tetrakisphosphate diphosphatase activity"/>
    <property type="evidence" value="ECO:0007669"/>
    <property type="project" value="TreeGrafter"/>
</dbReference>
<evidence type="ECO:0000313" key="11">
    <source>
        <dbReference type="EMBL" id="CZT06286.1"/>
    </source>
</evidence>
<feature type="region of interest" description="Disordered" evidence="8">
    <location>
        <begin position="28"/>
        <end position="55"/>
    </location>
</feature>
<name>A0A1E1L6U5_9HELO</name>
<feature type="region of interest" description="Disordered" evidence="8">
    <location>
        <begin position="1"/>
        <end position="20"/>
    </location>
</feature>
<comment type="catalytic activity">
    <reaction evidence="7">
        <text>1,5-bis(diphospho)-1D-myo-inositol 2,3,4,6-tetrakisphosphate + H2O = 1-diphospho-1D-myo-inositol 2,3,4,5,6-pentakisphosphate + phosphate + 2 H(+)</text>
        <dbReference type="Rhea" id="RHEA:79699"/>
        <dbReference type="ChEBI" id="CHEBI:15377"/>
        <dbReference type="ChEBI" id="CHEBI:15378"/>
        <dbReference type="ChEBI" id="CHEBI:43474"/>
        <dbReference type="ChEBI" id="CHEBI:74946"/>
        <dbReference type="ChEBI" id="CHEBI:77983"/>
        <dbReference type="EC" id="3.6.1.52"/>
    </reaction>
    <physiologicalReaction direction="left-to-right" evidence="7">
        <dbReference type="Rhea" id="RHEA:79700"/>
    </physiologicalReaction>
</comment>
<feature type="compositionally biased region" description="Low complexity" evidence="8">
    <location>
        <begin position="36"/>
        <end position="49"/>
    </location>
</feature>
<dbReference type="PANTHER" id="PTHR31126:SF48">
    <property type="entry name" value="INOSITOL PHOSPHATASE SIW14"/>
    <property type="match status" value="1"/>
</dbReference>
<reference evidence="12" key="1">
    <citation type="submission" date="2016-03" db="EMBL/GenBank/DDBJ databases">
        <authorList>
            <person name="Ploux O."/>
        </authorList>
    </citation>
    <scope>NUCLEOTIDE SEQUENCE [LARGE SCALE GENOMIC DNA]</scope>
    <source>
        <strain evidence="12">UK7</strain>
    </source>
</reference>
<dbReference type="GO" id="GO:0016791">
    <property type="term" value="F:phosphatase activity"/>
    <property type="evidence" value="ECO:0007669"/>
    <property type="project" value="TreeGrafter"/>
</dbReference>
<proteinExistence type="inferred from homology"/>
<evidence type="ECO:0000256" key="6">
    <source>
        <dbReference type="ARBA" id="ARBA00047342"/>
    </source>
</evidence>
<feature type="transmembrane region" description="Helical" evidence="9">
    <location>
        <begin position="289"/>
        <end position="309"/>
    </location>
</feature>
<dbReference type="InterPro" id="IPR020422">
    <property type="entry name" value="TYR_PHOSPHATASE_DUAL_dom"/>
</dbReference>
<organism evidence="11 12">
    <name type="scientific">Rhynchosporium graminicola</name>
    <dbReference type="NCBI Taxonomy" id="2792576"/>
    <lineage>
        <taxon>Eukaryota</taxon>
        <taxon>Fungi</taxon>
        <taxon>Dikarya</taxon>
        <taxon>Ascomycota</taxon>
        <taxon>Pezizomycotina</taxon>
        <taxon>Leotiomycetes</taxon>
        <taxon>Helotiales</taxon>
        <taxon>Ploettnerulaceae</taxon>
        <taxon>Rhynchosporium</taxon>
    </lineage>
</organism>
<dbReference type="EMBL" id="FJUW01000038">
    <property type="protein sequence ID" value="CZT06286.1"/>
    <property type="molecule type" value="Genomic_DNA"/>
</dbReference>
<evidence type="ECO:0000256" key="1">
    <source>
        <dbReference type="ARBA" id="ARBA00004496"/>
    </source>
</evidence>
<dbReference type="PROSITE" id="PS00383">
    <property type="entry name" value="TYR_PHOSPHATASE_1"/>
    <property type="match status" value="1"/>
</dbReference>
<dbReference type="InterPro" id="IPR029021">
    <property type="entry name" value="Prot-tyrosine_phosphatase-like"/>
</dbReference>
<keyword evidence="4" id="KW-0378">Hydrolase</keyword>
<dbReference type="Gene3D" id="3.90.190.10">
    <property type="entry name" value="Protein tyrosine phosphatase superfamily"/>
    <property type="match status" value="1"/>
</dbReference>
<comment type="similarity">
    <text evidence="5">Belongs to the protein-tyrosine phosphatase family. Atypical dual-specificity phosphatase Siw14-like subfamily.</text>
</comment>
<accession>A0A1E1L6U5</accession>
<gene>
    <name evidence="11" type="ORF">RCO7_03304</name>
</gene>
<dbReference type="InterPro" id="IPR004861">
    <property type="entry name" value="Siw14-like"/>
</dbReference>
<keyword evidence="12" id="KW-1185">Reference proteome</keyword>